<dbReference type="PANTHER" id="PTHR43767">
    <property type="entry name" value="LONG-CHAIN-FATTY-ACID--COA LIGASE"/>
    <property type="match status" value="1"/>
</dbReference>
<organism evidence="3 4">
    <name type="scientific">Rhodococcus kronopolitis</name>
    <dbReference type="NCBI Taxonomy" id="1460226"/>
    <lineage>
        <taxon>Bacteria</taxon>
        <taxon>Bacillati</taxon>
        <taxon>Actinomycetota</taxon>
        <taxon>Actinomycetes</taxon>
        <taxon>Mycobacteriales</taxon>
        <taxon>Nocardiaceae</taxon>
        <taxon>Rhodococcus</taxon>
    </lineage>
</organism>
<reference evidence="4" key="1">
    <citation type="journal article" date="2019" name="Int. J. Syst. Evol. Microbiol.">
        <title>The Global Catalogue of Microorganisms (GCM) 10K type strain sequencing project: providing services to taxonomists for standard genome sequencing and annotation.</title>
        <authorList>
            <consortium name="The Broad Institute Genomics Platform"/>
            <consortium name="The Broad Institute Genome Sequencing Center for Infectious Disease"/>
            <person name="Wu L."/>
            <person name="Ma J."/>
        </authorList>
    </citation>
    <scope>NUCLEOTIDE SEQUENCE [LARGE SCALE GENOMIC DNA]</scope>
    <source>
        <strain evidence="4">CCUG 54520</strain>
    </source>
</reference>
<dbReference type="EMBL" id="JBHSFO010000015">
    <property type="protein sequence ID" value="MFC4606182.1"/>
    <property type="molecule type" value="Genomic_DNA"/>
</dbReference>
<evidence type="ECO:0000259" key="2">
    <source>
        <dbReference type="Pfam" id="PF13193"/>
    </source>
</evidence>
<dbReference type="InterPro" id="IPR042099">
    <property type="entry name" value="ANL_N_sf"/>
</dbReference>
<dbReference type="InterPro" id="IPR000873">
    <property type="entry name" value="AMP-dep_synth/lig_dom"/>
</dbReference>
<name>A0ABV9FX38_9NOCA</name>
<evidence type="ECO:0000313" key="4">
    <source>
        <dbReference type="Proteomes" id="UP001595914"/>
    </source>
</evidence>
<dbReference type="PANTHER" id="PTHR43767:SF1">
    <property type="entry name" value="NONRIBOSOMAL PEPTIDE SYNTHASE PES1 (EUROFUNG)-RELATED"/>
    <property type="match status" value="1"/>
</dbReference>
<dbReference type="RefSeq" id="WP_378419907.1">
    <property type="nucleotide sequence ID" value="NZ_JBHSFO010000015.1"/>
</dbReference>
<protein>
    <submittedName>
        <fullName evidence="3">Acyl-CoA synthetase</fullName>
    </submittedName>
</protein>
<dbReference type="Pfam" id="PF13193">
    <property type="entry name" value="AMP-binding_C"/>
    <property type="match status" value="1"/>
</dbReference>
<dbReference type="Pfam" id="PF00501">
    <property type="entry name" value="AMP-binding"/>
    <property type="match status" value="1"/>
</dbReference>
<dbReference type="InterPro" id="IPR025110">
    <property type="entry name" value="AMP-bd_C"/>
</dbReference>
<proteinExistence type="predicted"/>
<dbReference type="Proteomes" id="UP001595914">
    <property type="component" value="Unassembled WGS sequence"/>
</dbReference>
<dbReference type="Gene3D" id="3.40.50.12780">
    <property type="entry name" value="N-terminal domain of ligase-like"/>
    <property type="match status" value="1"/>
</dbReference>
<dbReference type="InterPro" id="IPR045851">
    <property type="entry name" value="AMP-bd_C_sf"/>
</dbReference>
<dbReference type="NCBIfam" id="NF005863">
    <property type="entry name" value="PRK07798.1"/>
    <property type="match status" value="1"/>
</dbReference>
<dbReference type="InterPro" id="IPR050237">
    <property type="entry name" value="ATP-dep_AMP-bd_enzyme"/>
</dbReference>
<evidence type="ECO:0000313" key="3">
    <source>
        <dbReference type="EMBL" id="MFC4606182.1"/>
    </source>
</evidence>
<evidence type="ECO:0000259" key="1">
    <source>
        <dbReference type="Pfam" id="PF00501"/>
    </source>
</evidence>
<keyword evidence="4" id="KW-1185">Reference proteome</keyword>
<dbReference type="SUPFAM" id="SSF56801">
    <property type="entry name" value="Acetyl-CoA synthetase-like"/>
    <property type="match status" value="1"/>
</dbReference>
<sequence length="538" mass="57590">MSLNIADLYEAVTDAIPDRVALIFGSSVPGTDELEVQRRSYVELDRRANRLAHHLLSIGVQPGQHVGLHMRNCLEYVETLLACMKIRAVAVNVNYRYTDAELAYLYNNSEIVALVVETDYAATVAATLPQCPGLRHLLLVGDAGVRFDGIEAQDYEPALAAQSDGRDFAPRSEDDHFVVYTGGTTGMPKGVVWRHEDFFYAALSGANLSGPPRRSAAEVVDAAVANTSPTVLMLIPPLMHGAAVYSLLTAFLMGAPRVIARTFDPEQVLRMVESERIVGITVVGDAIAGPIADAIDASGSRYDLSSLKLIGSGGALFSPALKDRLREMLPGLVVKDAFGASESGNDGVVEFDADGTKRIRSNPNMLLVDGQNRVLAAESAEPGFIARRGHVPIEYFGDPEKTAATFPTVDGVRLAVLGDMGRREADGTIVLLGRGSTCINSGGEKVYPEEVELALKTHPAVLDALVAGVADARFGERVAAVVALREGCEVDTSELTEHCRLHVAGYKIPRSIVVVPAVVRSPSGKADYRWAKETVAQG</sequence>
<dbReference type="InterPro" id="IPR020845">
    <property type="entry name" value="AMP-binding_CS"/>
</dbReference>
<gene>
    <name evidence="3" type="ORF">ACFO6S_21010</name>
</gene>
<comment type="caution">
    <text evidence="3">The sequence shown here is derived from an EMBL/GenBank/DDBJ whole genome shotgun (WGS) entry which is preliminary data.</text>
</comment>
<dbReference type="PROSITE" id="PS00455">
    <property type="entry name" value="AMP_BINDING"/>
    <property type="match status" value="1"/>
</dbReference>
<feature type="domain" description="AMP-dependent synthetase/ligase" evidence="1">
    <location>
        <begin position="16"/>
        <end position="349"/>
    </location>
</feature>
<feature type="domain" description="AMP-binding enzyme C-terminal" evidence="2">
    <location>
        <begin position="450"/>
        <end position="525"/>
    </location>
</feature>
<dbReference type="Gene3D" id="3.30.300.30">
    <property type="match status" value="1"/>
</dbReference>
<accession>A0ABV9FX38</accession>